<keyword evidence="6 11" id="KW-0375">Hydrogen ion transport</keyword>
<name>A0A9E2KKR2_9FIRM</name>
<dbReference type="InterPro" id="IPR000568">
    <property type="entry name" value="ATP_synth_F0_asu"/>
</dbReference>
<evidence type="ECO:0000313" key="12">
    <source>
        <dbReference type="EMBL" id="MBU3819717.1"/>
    </source>
</evidence>
<feature type="transmembrane region" description="Helical" evidence="11">
    <location>
        <begin position="182"/>
        <end position="202"/>
    </location>
</feature>
<evidence type="ECO:0000256" key="3">
    <source>
        <dbReference type="ARBA" id="ARBA00022448"/>
    </source>
</evidence>
<comment type="subcellular location">
    <subcellularLocation>
        <location evidence="11">Cell membrane</location>
        <topology evidence="11">Multi-pass membrane protein</topology>
    </subcellularLocation>
    <subcellularLocation>
        <location evidence="1">Membrane</location>
        <topology evidence="1">Multi-pass membrane protein</topology>
    </subcellularLocation>
</comment>
<dbReference type="Pfam" id="PF00119">
    <property type="entry name" value="ATP-synt_A"/>
    <property type="match status" value="1"/>
</dbReference>
<dbReference type="GO" id="GO:0005886">
    <property type="term" value="C:plasma membrane"/>
    <property type="evidence" value="ECO:0007669"/>
    <property type="project" value="UniProtKB-SubCell"/>
</dbReference>
<evidence type="ECO:0000256" key="8">
    <source>
        <dbReference type="ARBA" id="ARBA00023065"/>
    </source>
</evidence>
<dbReference type="InterPro" id="IPR045082">
    <property type="entry name" value="ATP_syn_F0_a_bact/chloroplast"/>
</dbReference>
<dbReference type="EMBL" id="JAHLFH010000106">
    <property type="protein sequence ID" value="MBU3819717.1"/>
    <property type="molecule type" value="Genomic_DNA"/>
</dbReference>
<comment type="function">
    <text evidence="11">Key component of the proton channel; it plays a direct role in the translocation of protons across the membrane.</text>
</comment>
<feature type="transmembrane region" description="Helical" evidence="11">
    <location>
        <begin position="112"/>
        <end position="131"/>
    </location>
</feature>
<keyword evidence="5 11" id="KW-0812">Transmembrane</keyword>
<evidence type="ECO:0000256" key="10">
    <source>
        <dbReference type="ARBA" id="ARBA00023310"/>
    </source>
</evidence>
<evidence type="ECO:0000256" key="9">
    <source>
        <dbReference type="ARBA" id="ARBA00023136"/>
    </source>
</evidence>
<evidence type="ECO:0000256" key="4">
    <source>
        <dbReference type="ARBA" id="ARBA00022547"/>
    </source>
</evidence>
<dbReference type="Gene3D" id="1.20.120.220">
    <property type="entry name" value="ATP synthase, F0 complex, subunit A"/>
    <property type="match status" value="1"/>
</dbReference>
<evidence type="ECO:0000256" key="7">
    <source>
        <dbReference type="ARBA" id="ARBA00022989"/>
    </source>
</evidence>
<dbReference type="PANTHER" id="PTHR42823:SF3">
    <property type="entry name" value="ATP SYNTHASE SUBUNIT A, CHLOROPLASTIC"/>
    <property type="match status" value="1"/>
</dbReference>
<dbReference type="HAMAP" id="MF_01393">
    <property type="entry name" value="ATP_synth_a_bact"/>
    <property type="match status" value="1"/>
</dbReference>
<reference evidence="12" key="1">
    <citation type="journal article" date="2021" name="PeerJ">
        <title>Extensive microbial diversity within the chicken gut microbiome revealed by metagenomics and culture.</title>
        <authorList>
            <person name="Gilroy R."/>
            <person name="Ravi A."/>
            <person name="Getino M."/>
            <person name="Pursley I."/>
            <person name="Horton D.L."/>
            <person name="Alikhan N.F."/>
            <person name="Baker D."/>
            <person name="Gharbi K."/>
            <person name="Hall N."/>
            <person name="Watson M."/>
            <person name="Adriaenssens E.M."/>
            <person name="Foster-Nyarko E."/>
            <person name="Jarju S."/>
            <person name="Secka A."/>
            <person name="Antonio M."/>
            <person name="Oren A."/>
            <person name="Chaudhuri R.R."/>
            <person name="La Ragione R."/>
            <person name="Hildebrand F."/>
            <person name="Pallen M.J."/>
        </authorList>
    </citation>
    <scope>NUCLEOTIDE SEQUENCE</scope>
    <source>
        <strain evidence="12">742</strain>
    </source>
</reference>
<organism evidence="12 13">
    <name type="scientific">Candidatus Faecalibacterium intestinavium</name>
    <dbReference type="NCBI Taxonomy" id="2838580"/>
    <lineage>
        <taxon>Bacteria</taxon>
        <taxon>Bacillati</taxon>
        <taxon>Bacillota</taxon>
        <taxon>Clostridia</taxon>
        <taxon>Eubacteriales</taxon>
        <taxon>Oscillospiraceae</taxon>
        <taxon>Faecalibacterium</taxon>
    </lineage>
</organism>
<dbReference type="SUPFAM" id="SSF81336">
    <property type="entry name" value="F1F0 ATP synthase subunit A"/>
    <property type="match status" value="1"/>
</dbReference>
<gene>
    <name evidence="11" type="primary">atpB</name>
    <name evidence="12" type="ORF">H9864_05035</name>
</gene>
<keyword evidence="7 11" id="KW-1133">Transmembrane helix</keyword>
<feature type="transmembrane region" description="Helical" evidence="11">
    <location>
        <begin position="24"/>
        <end position="46"/>
    </location>
</feature>
<dbReference type="GO" id="GO:0046933">
    <property type="term" value="F:proton-transporting ATP synthase activity, rotational mechanism"/>
    <property type="evidence" value="ECO:0007669"/>
    <property type="project" value="UniProtKB-UniRule"/>
</dbReference>
<protein>
    <recommendedName>
        <fullName evidence="11">ATP synthase subunit a</fullName>
    </recommendedName>
    <alternativeName>
        <fullName evidence="11">ATP synthase F0 sector subunit a</fullName>
    </alternativeName>
    <alternativeName>
        <fullName evidence="11">F-ATPase subunit 6</fullName>
    </alternativeName>
</protein>
<evidence type="ECO:0000256" key="5">
    <source>
        <dbReference type="ARBA" id="ARBA00022692"/>
    </source>
</evidence>
<evidence type="ECO:0000256" key="1">
    <source>
        <dbReference type="ARBA" id="ARBA00004141"/>
    </source>
</evidence>
<dbReference type="PRINTS" id="PR00123">
    <property type="entry name" value="ATPASEA"/>
</dbReference>
<evidence type="ECO:0000313" key="13">
    <source>
        <dbReference type="Proteomes" id="UP000824178"/>
    </source>
</evidence>
<dbReference type="GO" id="GO:0042777">
    <property type="term" value="P:proton motive force-driven plasma membrane ATP synthesis"/>
    <property type="evidence" value="ECO:0007669"/>
    <property type="project" value="TreeGrafter"/>
</dbReference>
<comment type="caution">
    <text evidence="12">The sequence shown here is derived from an EMBL/GenBank/DDBJ whole genome shotgun (WGS) entry which is preliminary data.</text>
</comment>
<dbReference type="CDD" id="cd00310">
    <property type="entry name" value="ATP-synt_Fo_a_6"/>
    <property type="match status" value="1"/>
</dbReference>
<keyword evidence="10 11" id="KW-0066">ATP synthesis</keyword>
<evidence type="ECO:0000256" key="6">
    <source>
        <dbReference type="ARBA" id="ARBA00022781"/>
    </source>
</evidence>
<dbReference type="Proteomes" id="UP000824178">
    <property type="component" value="Unassembled WGS sequence"/>
</dbReference>
<dbReference type="PANTHER" id="PTHR42823">
    <property type="entry name" value="ATP SYNTHASE SUBUNIT A, CHLOROPLASTIC"/>
    <property type="match status" value="1"/>
</dbReference>
<sequence length="247" mass="27365">MELNGAKILFTIHTDIPVLGDLKITQTLVVTWIVMALLSGLAFWLGRNLSLENISKRQAAAEFIVMRLDQFVRDNMGPKFDQYIPLVGAIFALSVFCNLISVIGFWSPTADLNTELAWAVVVFILITYHKLKASGLKSYLKGYLDPIFLMAPINVISELATPVSMACRHFGNILSGTVISSLLYWCLASLSHVVFGWLPGFLSQIQLFQIGLPALTGLYFDWFGGCIQAFIFCTLTTIFIKQAAGED</sequence>
<keyword evidence="4 11" id="KW-0138">CF(0)</keyword>
<proteinExistence type="inferred from homology"/>
<keyword evidence="3 11" id="KW-0813">Transport</keyword>
<evidence type="ECO:0000256" key="11">
    <source>
        <dbReference type="HAMAP-Rule" id="MF_01393"/>
    </source>
</evidence>
<feature type="transmembrane region" description="Helical" evidence="11">
    <location>
        <begin position="83"/>
        <end position="106"/>
    </location>
</feature>
<dbReference type="GO" id="GO:0045259">
    <property type="term" value="C:proton-transporting ATP synthase complex"/>
    <property type="evidence" value="ECO:0007669"/>
    <property type="project" value="UniProtKB-KW"/>
</dbReference>
<dbReference type="InterPro" id="IPR035908">
    <property type="entry name" value="F0_ATP_A_sf"/>
</dbReference>
<keyword evidence="11" id="KW-1003">Cell membrane</keyword>
<keyword evidence="8 11" id="KW-0406">Ion transport</keyword>
<accession>A0A9E2KKR2</accession>
<comment type="similarity">
    <text evidence="2 11">Belongs to the ATPase A chain family.</text>
</comment>
<keyword evidence="9 11" id="KW-0472">Membrane</keyword>
<dbReference type="AlphaFoldDB" id="A0A9E2KKR2"/>
<evidence type="ECO:0000256" key="2">
    <source>
        <dbReference type="ARBA" id="ARBA00006810"/>
    </source>
</evidence>
<reference evidence="12" key="2">
    <citation type="submission" date="2021-04" db="EMBL/GenBank/DDBJ databases">
        <authorList>
            <person name="Gilroy R."/>
        </authorList>
    </citation>
    <scope>NUCLEOTIDE SEQUENCE</scope>
    <source>
        <strain evidence="12">742</strain>
    </source>
</reference>